<accession>A0A9W9FH07</accession>
<proteinExistence type="predicted"/>
<dbReference type="PANTHER" id="PTHR37540">
    <property type="entry name" value="TRANSCRIPTION FACTOR (ACR-2), PUTATIVE-RELATED-RELATED"/>
    <property type="match status" value="1"/>
</dbReference>
<dbReference type="Proteomes" id="UP001149074">
    <property type="component" value="Unassembled WGS sequence"/>
</dbReference>
<evidence type="ECO:0000313" key="1">
    <source>
        <dbReference type="EMBL" id="KAJ5099981.1"/>
    </source>
</evidence>
<dbReference type="Pfam" id="PF11951">
    <property type="entry name" value="Fungal_trans_2"/>
    <property type="match status" value="1"/>
</dbReference>
<dbReference type="EMBL" id="JAPQKI010000005">
    <property type="protein sequence ID" value="KAJ5099981.1"/>
    <property type="molecule type" value="Genomic_DNA"/>
</dbReference>
<dbReference type="GeneID" id="81358454"/>
<name>A0A9W9FH07_9EURO</name>
<dbReference type="RefSeq" id="XP_056475634.1">
    <property type="nucleotide sequence ID" value="XM_056619475.1"/>
</dbReference>
<dbReference type="InterPro" id="IPR021858">
    <property type="entry name" value="Fun_TF"/>
</dbReference>
<dbReference type="OrthoDB" id="3469225at2759"/>
<reference evidence="1" key="1">
    <citation type="submission" date="2022-11" db="EMBL/GenBank/DDBJ databases">
        <authorList>
            <person name="Petersen C."/>
        </authorList>
    </citation>
    <scope>NUCLEOTIDE SEQUENCE</scope>
    <source>
        <strain evidence="1">IBT 30761</strain>
    </source>
</reference>
<dbReference type="AlphaFoldDB" id="A0A9W9FH07"/>
<sequence>MASERGLTFVNASNLDEFRNEHVRRIVRRRVMRDIGRARRKQKHPAVVTFVWQQLIASTAPVSLRKPCLDSHQLPFDTDPRARELIHFMNSEAEYKYRPFRKIWFSMALTDQSAFTLCMANAAMFLEQTRHPETFRYERCEETLRYYGRCVEQVTDRLSDPVDSTSEGILTTILGLICHDLYVGTLSRWEYHIRGLAEIVRIRGGIHDLPPNIQLFACWFDVLGSVVQDLPPRLPGFSALLERSFKSAGQQPRLLRDTIKEIRTSPIAISILVPVLEKAVDLFNFVNNQYLQRGFWKAEDDTSPVELIGTLTHELLALPRADYSKSNGYEVVREMTRLALLILLSGLKASYGFSAVEMTALQKKFSWLTLEIRKLHEALPFQRLQLWCFLVAAILHPVGTKRSLYLEQISLRMTSMNVPNGYGAIQAARDLLWIEVLASGDEITSLVSDIDNYNSGKDWRFFT</sequence>
<dbReference type="PANTHER" id="PTHR37540:SF5">
    <property type="entry name" value="TRANSCRIPTION FACTOR DOMAIN-CONTAINING PROTEIN"/>
    <property type="match status" value="1"/>
</dbReference>
<gene>
    <name evidence="1" type="ORF">N7532_006982</name>
</gene>
<protein>
    <submittedName>
        <fullName evidence="1">Uncharacterized protein</fullName>
    </submittedName>
</protein>
<reference evidence="1" key="2">
    <citation type="journal article" date="2023" name="IMA Fungus">
        <title>Comparative genomic study of the Penicillium genus elucidates a diverse pangenome and 15 lateral gene transfer events.</title>
        <authorList>
            <person name="Petersen C."/>
            <person name="Sorensen T."/>
            <person name="Nielsen M.R."/>
            <person name="Sondergaard T.E."/>
            <person name="Sorensen J.L."/>
            <person name="Fitzpatrick D.A."/>
            <person name="Frisvad J.C."/>
            <person name="Nielsen K.L."/>
        </authorList>
    </citation>
    <scope>NUCLEOTIDE SEQUENCE</scope>
    <source>
        <strain evidence="1">IBT 30761</strain>
    </source>
</reference>
<comment type="caution">
    <text evidence="1">The sequence shown here is derived from an EMBL/GenBank/DDBJ whole genome shotgun (WGS) entry which is preliminary data.</text>
</comment>
<evidence type="ECO:0000313" key="2">
    <source>
        <dbReference type="Proteomes" id="UP001149074"/>
    </source>
</evidence>
<keyword evidence="2" id="KW-1185">Reference proteome</keyword>
<organism evidence="1 2">
    <name type="scientific">Penicillium argentinense</name>
    <dbReference type="NCBI Taxonomy" id="1131581"/>
    <lineage>
        <taxon>Eukaryota</taxon>
        <taxon>Fungi</taxon>
        <taxon>Dikarya</taxon>
        <taxon>Ascomycota</taxon>
        <taxon>Pezizomycotina</taxon>
        <taxon>Eurotiomycetes</taxon>
        <taxon>Eurotiomycetidae</taxon>
        <taxon>Eurotiales</taxon>
        <taxon>Aspergillaceae</taxon>
        <taxon>Penicillium</taxon>
    </lineage>
</organism>